<organism evidence="1 2">
    <name type="scientific">Panagrellus redivivus</name>
    <name type="common">Microworm</name>
    <dbReference type="NCBI Taxonomy" id="6233"/>
    <lineage>
        <taxon>Eukaryota</taxon>
        <taxon>Metazoa</taxon>
        <taxon>Ecdysozoa</taxon>
        <taxon>Nematoda</taxon>
        <taxon>Chromadorea</taxon>
        <taxon>Rhabditida</taxon>
        <taxon>Tylenchina</taxon>
        <taxon>Panagrolaimomorpha</taxon>
        <taxon>Panagrolaimoidea</taxon>
        <taxon>Panagrolaimidae</taxon>
        <taxon>Panagrellus</taxon>
    </lineage>
</organism>
<name>A0A7E4VLU4_PANRE</name>
<dbReference type="AlphaFoldDB" id="A0A7E4VLU4"/>
<evidence type="ECO:0000313" key="2">
    <source>
        <dbReference type="WBParaSite" id="Pan_g22350.t1"/>
    </source>
</evidence>
<evidence type="ECO:0000313" key="1">
    <source>
        <dbReference type="Proteomes" id="UP000492821"/>
    </source>
</evidence>
<keyword evidence="1" id="KW-1185">Reference proteome</keyword>
<dbReference type="WBParaSite" id="Pan_g22350.t1">
    <property type="protein sequence ID" value="Pan_g22350.t1"/>
    <property type="gene ID" value="Pan_g22350"/>
</dbReference>
<reference evidence="1" key="1">
    <citation type="journal article" date="2013" name="Genetics">
        <title>The draft genome and transcriptome of Panagrellus redivivus are shaped by the harsh demands of a free-living lifestyle.</title>
        <authorList>
            <person name="Srinivasan J."/>
            <person name="Dillman A.R."/>
            <person name="Macchietto M.G."/>
            <person name="Heikkinen L."/>
            <person name="Lakso M."/>
            <person name="Fracchia K.M."/>
            <person name="Antoshechkin I."/>
            <person name="Mortazavi A."/>
            <person name="Wong G."/>
            <person name="Sternberg P.W."/>
        </authorList>
    </citation>
    <scope>NUCLEOTIDE SEQUENCE [LARGE SCALE GENOMIC DNA]</scope>
    <source>
        <strain evidence="1">MT8872</strain>
    </source>
</reference>
<sequence>MLDYKLNVVVKCLLETERLLETLKDSTYKLHEFWKTKVTPKDLAKTLAKTVIKITQQEEAAKNLQRLVQSAFDAAEIELETWRQTLGDLECDRLHGDVMEATKYSLEHISAALEYCFHCKHNIYIYELNKKERCIRARCMW</sequence>
<accession>A0A7E4VLU4</accession>
<proteinExistence type="predicted"/>
<protein>
    <submittedName>
        <fullName evidence="2">Rx_N domain-containing protein</fullName>
    </submittedName>
</protein>
<dbReference type="Proteomes" id="UP000492821">
    <property type="component" value="Unassembled WGS sequence"/>
</dbReference>
<reference evidence="2" key="2">
    <citation type="submission" date="2020-10" db="UniProtKB">
        <authorList>
            <consortium name="WormBaseParasite"/>
        </authorList>
    </citation>
    <scope>IDENTIFICATION</scope>
</reference>